<dbReference type="PANTHER" id="PTHR43737:SF1">
    <property type="entry name" value="DUF1501 DOMAIN-CONTAINING PROTEIN"/>
    <property type="match status" value="1"/>
</dbReference>
<evidence type="ECO:0000313" key="1">
    <source>
        <dbReference type="EMBL" id="VAX39848.1"/>
    </source>
</evidence>
<name>A0A3B1DUY7_9ZZZZ</name>
<dbReference type="NCBIfam" id="TIGR01409">
    <property type="entry name" value="TAT_signal_seq"/>
    <property type="match status" value="1"/>
</dbReference>
<evidence type="ECO:0008006" key="2">
    <source>
        <dbReference type="Google" id="ProtNLM"/>
    </source>
</evidence>
<gene>
    <name evidence="1" type="ORF">MNBD_PLANCTO02-1827</name>
</gene>
<dbReference type="InterPro" id="IPR006311">
    <property type="entry name" value="TAT_signal"/>
</dbReference>
<dbReference type="AlphaFoldDB" id="A0A3B1DUY7"/>
<accession>A0A3B1DUY7</accession>
<dbReference type="InterPro" id="IPR017850">
    <property type="entry name" value="Alkaline_phosphatase_core_sf"/>
</dbReference>
<organism evidence="1">
    <name type="scientific">hydrothermal vent metagenome</name>
    <dbReference type="NCBI Taxonomy" id="652676"/>
    <lineage>
        <taxon>unclassified sequences</taxon>
        <taxon>metagenomes</taxon>
        <taxon>ecological metagenomes</taxon>
    </lineage>
</organism>
<protein>
    <recommendedName>
        <fullName evidence="2">DUF1501 domain-containing protein</fullName>
    </recommendedName>
</protein>
<dbReference type="InterPro" id="IPR019546">
    <property type="entry name" value="TAT_signal_bac_arc"/>
</dbReference>
<dbReference type="Gene3D" id="3.40.720.10">
    <property type="entry name" value="Alkaline Phosphatase, subunit A"/>
    <property type="match status" value="1"/>
</dbReference>
<dbReference type="EMBL" id="UOGL01000375">
    <property type="protein sequence ID" value="VAX39848.1"/>
    <property type="molecule type" value="Genomic_DNA"/>
</dbReference>
<dbReference type="PROSITE" id="PS51318">
    <property type="entry name" value="TAT"/>
    <property type="match status" value="1"/>
</dbReference>
<dbReference type="PANTHER" id="PTHR43737">
    <property type="entry name" value="BLL7424 PROTEIN"/>
    <property type="match status" value="1"/>
</dbReference>
<dbReference type="InterPro" id="IPR010869">
    <property type="entry name" value="DUF1501"/>
</dbReference>
<sequence>MQNRRHFLTQSALAGAAMGLTSLTGGASSLLASDKKKKLPFPVGQAEHCIMIWLGGGSCSIDTWDPKKKGDAQSKKAGSYYDAIDTAIQGIQVCEHLPKCAKILDRFNIVRSVHHDVIDEHAAATYRVHSGRPTSGSVVYPSLGSIVAHKKGAVNPNAPAYVLIGYPNITRGPGFLGAKAGYIYLTDTQSGPKGFTRSPLVSTSRQNRREQLLAQLRREYLQKQAGGQTIKDYDATVTEALRLSGPQFMNVFQLDKETTKLRQQYGGEFGQRCLLSRRLLQSGVRFIEVSHNMNFVNGTGWDTHNDGQLNQHLLIQELDNALSTLVLDLEQHKMLDKTLIVVASEFGRPANFDAGGGRGHYSKAFSVVLAGGGLKNGLTIGTTNELGMKIVDTPVSIPDLHATIHCAMGIDPSEELMTPDERPVPITDRGKPIRKLFA</sequence>
<dbReference type="SUPFAM" id="SSF53649">
    <property type="entry name" value="Alkaline phosphatase-like"/>
    <property type="match status" value="1"/>
</dbReference>
<dbReference type="Pfam" id="PF07394">
    <property type="entry name" value="DUF1501"/>
    <property type="match status" value="1"/>
</dbReference>
<proteinExistence type="predicted"/>
<reference evidence="1" key="1">
    <citation type="submission" date="2018-06" db="EMBL/GenBank/DDBJ databases">
        <authorList>
            <person name="Zhirakovskaya E."/>
        </authorList>
    </citation>
    <scope>NUCLEOTIDE SEQUENCE</scope>
</reference>